<gene>
    <name evidence="2" type="ORF">LIER_22720</name>
</gene>
<reference evidence="2 3" key="1">
    <citation type="submission" date="2024-01" db="EMBL/GenBank/DDBJ databases">
        <title>The complete chloroplast genome sequence of Lithospermum erythrorhizon: insights into the phylogenetic relationship among Boraginaceae species and the maternal lineages of purple gromwells.</title>
        <authorList>
            <person name="Okada T."/>
            <person name="Watanabe K."/>
        </authorList>
    </citation>
    <scope>NUCLEOTIDE SEQUENCE [LARGE SCALE GENOMIC DNA]</scope>
</reference>
<keyword evidence="1" id="KW-0175">Coiled coil</keyword>
<dbReference type="Proteomes" id="UP001454036">
    <property type="component" value="Unassembled WGS sequence"/>
</dbReference>
<evidence type="ECO:0000256" key="1">
    <source>
        <dbReference type="SAM" id="Coils"/>
    </source>
</evidence>
<organism evidence="2 3">
    <name type="scientific">Lithospermum erythrorhizon</name>
    <name type="common">Purple gromwell</name>
    <name type="synonym">Lithospermum officinale var. erythrorhizon</name>
    <dbReference type="NCBI Taxonomy" id="34254"/>
    <lineage>
        <taxon>Eukaryota</taxon>
        <taxon>Viridiplantae</taxon>
        <taxon>Streptophyta</taxon>
        <taxon>Embryophyta</taxon>
        <taxon>Tracheophyta</taxon>
        <taxon>Spermatophyta</taxon>
        <taxon>Magnoliopsida</taxon>
        <taxon>eudicotyledons</taxon>
        <taxon>Gunneridae</taxon>
        <taxon>Pentapetalae</taxon>
        <taxon>asterids</taxon>
        <taxon>lamiids</taxon>
        <taxon>Boraginales</taxon>
        <taxon>Boraginaceae</taxon>
        <taxon>Boraginoideae</taxon>
        <taxon>Lithospermeae</taxon>
        <taxon>Lithospermum</taxon>
    </lineage>
</organism>
<evidence type="ECO:0000313" key="3">
    <source>
        <dbReference type="Proteomes" id="UP001454036"/>
    </source>
</evidence>
<feature type="coiled-coil region" evidence="1">
    <location>
        <begin position="1"/>
        <end position="73"/>
    </location>
</feature>
<accession>A0AAV3QXF8</accession>
<keyword evidence="3" id="KW-1185">Reference proteome</keyword>
<evidence type="ECO:0000313" key="2">
    <source>
        <dbReference type="EMBL" id="GAA0167881.1"/>
    </source>
</evidence>
<protein>
    <submittedName>
        <fullName evidence="2">Uncharacterized protein</fullName>
    </submittedName>
</protein>
<sequence length="81" mass="9595">MVDLKKEVESLEKKKQVIRISLEQDRKSLETTQIEASTLEKDIYSLQQAELTSEEEENRFQQMKMDLESNKQELGIFKIVF</sequence>
<proteinExistence type="predicted"/>
<dbReference type="AlphaFoldDB" id="A0AAV3QXF8"/>
<dbReference type="EMBL" id="BAABME010006262">
    <property type="protein sequence ID" value="GAA0167881.1"/>
    <property type="molecule type" value="Genomic_DNA"/>
</dbReference>
<comment type="caution">
    <text evidence="2">The sequence shown here is derived from an EMBL/GenBank/DDBJ whole genome shotgun (WGS) entry which is preliminary data.</text>
</comment>
<name>A0AAV3QXF8_LITER</name>